<dbReference type="Gene3D" id="3.40.50.1820">
    <property type="entry name" value="alpha/beta hydrolase"/>
    <property type="match status" value="1"/>
</dbReference>
<dbReference type="PANTHER" id="PTHR37017:SF11">
    <property type="entry name" value="ESTERASE_LIPASE_THIOESTERASE DOMAIN-CONTAINING PROTEIN"/>
    <property type="match status" value="1"/>
</dbReference>
<dbReference type="InterPro" id="IPR029058">
    <property type="entry name" value="AB_hydrolase_fold"/>
</dbReference>
<keyword evidence="2" id="KW-1185">Reference proteome</keyword>
<accession>A0AAN7YZR8</accession>
<evidence type="ECO:0008006" key="3">
    <source>
        <dbReference type="Google" id="ProtNLM"/>
    </source>
</evidence>
<name>A0AAN7YZR8_9PEZI</name>
<evidence type="ECO:0000313" key="2">
    <source>
        <dbReference type="Proteomes" id="UP001305414"/>
    </source>
</evidence>
<comment type="caution">
    <text evidence="1">The sequence shown here is derived from an EMBL/GenBank/DDBJ whole genome shotgun (WGS) entry which is preliminary data.</text>
</comment>
<dbReference type="InterPro" id="IPR052897">
    <property type="entry name" value="Sec-Metab_Biosynth_Hydrolase"/>
</dbReference>
<evidence type="ECO:0000313" key="1">
    <source>
        <dbReference type="EMBL" id="KAK5631670.1"/>
    </source>
</evidence>
<protein>
    <recommendedName>
        <fullName evidence="3">AB hydrolase-1 domain-containing protein</fullName>
    </recommendedName>
</protein>
<dbReference type="PANTHER" id="PTHR37017">
    <property type="entry name" value="AB HYDROLASE-1 DOMAIN-CONTAINING PROTEIN-RELATED"/>
    <property type="match status" value="1"/>
</dbReference>
<dbReference type="SUPFAM" id="SSF53474">
    <property type="entry name" value="alpha/beta-Hydrolases"/>
    <property type="match status" value="1"/>
</dbReference>
<proteinExistence type="predicted"/>
<dbReference type="AlphaFoldDB" id="A0AAN7YZR8"/>
<dbReference type="EMBL" id="JAWHQM010000020">
    <property type="protein sequence ID" value="KAK5631670.1"/>
    <property type="molecule type" value="Genomic_DNA"/>
</dbReference>
<organism evidence="1 2">
    <name type="scientific">Xylaria bambusicola</name>
    <dbReference type="NCBI Taxonomy" id="326684"/>
    <lineage>
        <taxon>Eukaryota</taxon>
        <taxon>Fungi</taxon>
        <taxon>Dikarya</taxon>
        <taxon>Ascomycota</taxon>
        <taxon>Pezizomycotina</taxon>
        <taxon>Sordariomycetes</taxon>
        <taxon>Xylariomycetidae</taxon>
        <taxon>Xylariales</taxon>
        <taxon>Xylariaceae</taxon>
        <taxon>Xylaria</taxon>
    </lineage>
</organism>
<gene>
    <name evidence="1" type="ORF">RRF57_007384</name>
</gene>
<sequence>MKVVRGAAELYYSDLPSHEAKQLLADVETNYQSQRSFEEPLGFCANDIKIPMTYLLCEGDKAVPVEIQEKMVADIPTMKTRRCTAGHSPFLSQPDFTTEVIVEAAQNVQ</sequence>
<dbReference type="Proteomes" id="UP001305414">
    <property type="component" value="Unassembled WGS sequence"/>
</dbReference>
<reference evidence="1 2" key="1">
    <citation type="submission" date="2023-10" db="EMBL/GenBank/DDBJ databases">
        <title>Draft genome sequence of Xylaria bambusicola isolate GMP-LS, the root and basal stem rot pathogen of sugarcane in Indonesia.</title>
        <authorList>
            <person name="Selvaraj P."/>
            <person name="Muralishankar V."/>
            <person name="Muruganantham S."/>
            <person name="Sp S."/>
            <person name="Haryani S."/>
            <person name="Lau K.J.X."/>
            <person name="Naqvi N.I."/>
        </authorList>
    </citation>
    <scope>NUCLEOTIDE SEQUENCE [LARGE SCALE GENOMIC DNA]</scope>
    <source>
        <strain evidence="1">GMP-LS</strain>
    </source>
</reference>